<protein>
    <submittedName>
        <fullName evidence="1">Uncharacterized protein</fullName>
    </submittedName>
</protein>
<name>A0A0E9WGX5_ANGAN</name>
<accession>A0A0E9WGX5</accession>
<reference evidence="1" key="2">
    <citation type="journal article" date="2015" name="Fish Shellfish Immunol.">
        <title>Early steps in the European eel (Anguilla anguilla)-Vibrio vulnificus interaction in the gills: Role of the RtxA13 toxin.</title>
        <authorList>
            <person name="Callol A."/>
            <person name="Pajuelo D."/>
            <person name="Ebbesson L."/>
            <person name="Teles M."/>
            <person name="MacKenzie S."/>
            <person name="Amaro C."/>
        </authorList>
    </citation>
    <scope>NUCLEOTIDE SEQUENCE</scope>
</reference>
<sequence length="53" mass="6091">MPLFLSDTKCAHTLMHTYGRIQTHTRMHNTYACTAEILLGSLQVRDLFFPPDP</sequence>
<evidence type="ECO:0000313" key="1">
    <source>
        <dbReference type="EMBL" id="JAH89622.1"/>
    </source>
</evidence>
<dbReference type="AlphaFoldDB" id="A0A0E9WGX5"/>
<reference evidence="1" key="1">
    <citation type="submission" date="2014-11" db="EMBL/GenBank/DDBJ databases">
        <authorList>
            <person name="Amaro Gonzalez C."/>
        </authorList>
    </citation>
    <scope>NUCLEOTIDE SEQUENCE</scope>
</reference>
<proteinExistence type="predicted"/>
<organism evidence="1">
    <name type="scientific">Anguilla anguilla</name>
    <name type="common">European freshwater eel</name>
    <name type="synonym">Muraena anguilla</name>
    <dbReference type="NCBI Taxonomy" id="7936"/>
    <lineage>
        <taxon>Eukaryota</taxon>
        <taxon>Metazoa</taxon>
        <taxon>Chordata</taxon>
        <taxon>Craniata</taxon>
        <taxon>Vertebrata</taxon>
        <taxon>Euteleostomi</taxon>
        <taxon>Actinopterygii</taxon>
        <taxon>Neopterygii</taxon>
        <taxon>Teleostei</taxon>
        <taxon>Anguilliformes</taxon>
        <taxon>Anguillidae</taxon>
        <taxon>Anguilla</taxon>
    </lineage>
</organism>
<dbReference type="EMBL" id="GBXM01018955">
    <property type="protein sequence ID" value="JAH89622.1"/>
    <property type="molecule type" value="Transcribed_RNA"/>
</dbReference>